<dbReference type="PROSITE" id="PS00211">
    <property type="entry name" value="ABC_TRANSPORTER_1"/>
    <property type="match status" value="1"/>
</dbReference>
<dbReference type="EMBL" id="KN832977">
    <property type="protein sequence ID" value="KIM88142.1"/>
    <property type="molecule type" value="Genomic_DNA"/>
</dbReference>
<dbReference type="GO" id="GO:0005524">
    <property type="term" value="F:ATP binding"/>
    <property type="evidence" value="ECO:0007669"/>
    <property type="project" value="UniProtKB-KW"/>
</dbReference>
<sequence>MSSRSYNGKAETATASDGTKNRISFWCKHQQKSICAKSRIDDEATKVGPPMPKILAPVSFTGLFRFATWFELSLDFIGLLAAAAAAGATQLPPSVTPPRGMLRYWFILVSPCLFAPSSICIYGCTLVRSALSDYASTICELFWVKISPFLITWEQERWLLVFRPIRVHANVSSDGGSLAEEVISTIRTAQSFVQEGLSFSFGTTLINKGYATPGEIVNVFMSILIGSISMTQFAPDMQAITQGRGAAAKLYQTIDRIPDIDSLDPGGLKPQKVEGHITFENVNFNYPSRPNVAVMKDLSISFPAGKTVALVGASGSGKSTVIALVERFYDPLSGVVKLDGIDLKNLNIKWLRSHIGLVSQEPTLFATTIKGNVAHGLVGTEHEHASEEKFALIKDACVEANADGFINSMPMGYDTMVGERGFLMSGGQKQRIAIARAIVSDPRVLLLDEATSALDTQSEGIVQNALDKAAAGKLMLLLTSLGRTTITIAHRLSTIKDASYIFVMGDGLILEQGTHNELLRDENGPYSRLVAVQKLREQREIEFTNSDSDMTRVKSEGVEKARDKVPLGRNNSLASERIEQNKKLQIGEMHEDGHSLRYLLIRMVKLNRVGWKNYVVGVVAAWSIKGFSDLDHHQRRHDGDRTALWFFTIAFISTSMVGLQNYMFLSSAAKLTAKIRSLCFKAILRQDIAFFDKDRNSSGGLAESLSDNAQKISGLAGVTLGTIVQSCSMIISGLILGLAFVWKLGLVAMACMPFVVFTGFIRLRVVVLKDQKTKAHRESARIACEAAGAIRTVASLTREEDCCKIYSESLEEPLRQSNRSALWSNMLFAISQSVPASFDVLQLVDSMPQINAESTEGKEVSSMALRGQMCLENIHFRYPTRPGVLVLRGLTLKVATSALDSTSEKAVQDALDLAARGRTTIAIAHRLSTIQNADCIYFIKDGTVCESGTHDELIRKKGEYYEYVQLQGLSKRE</sequence>
<dbReference type="SMART" id="SM00382">
    <property type="entry name" value="AAA"/>
    <property type="match status" value="1"/>
</dbReference>
<dbReference type="CDD" id="cd18578">
    <property type="entry name" value="ABC_6TM_Pgp_ABCB1_D2_like"/>
    <property type="match status" value="1"/>
</dbReference>
<dbReference type="Pfam" id="PF00664">
    <property type="entry name" value="ABC_membrane"/>
    <property type="match status" value="1"/>
</dbReference>
<dbReference type="Pfam" id="PF00005">
    <property type="entry name" value="ABC_tran"/>
    <property type="match status" value="1"/>
</dbReference>
<dbReference type="GO" id="GO:0015421">
    <property type="term" value="F:ABC-type oligopeptide transporter activity"/>
    <property type="evidence" value="ECO:0007669"/>
    <property type="project" value="TreeGrafter"/>
</dbReference>
<keyword evidence="3" id="KW-0813">Transport</keyword>
<protein>
    <recommendedName>
        <fullName evidence="16">ABC transporter domain-containing protein</fullName>
    </recommendedName>
</protein>
<dbReference type="PANTHER" id="PTHR43394">
    <property type="entry name" value="ATP-DEPENDENT PERMEASE MDL1, MITOCHONDRIAL"/>
    <property type="match status" value="1"/>
</dbReference>
<keyword evidence="5" id="KW-0677">Repeat</keyword>
<evidence type="ECO:0000256" key="11">
    <source>
        <dbReference type="SAM" id="Phobius"/>
    </source>
</evidence>
<dbReference type="PROSITE" id="PS50929">
    <property type="entry name" value="ABC_TM1F"/>
    <property type="match status" value="1"/>
</dbReference>
<dbReference type="InterPro" id="IPR011527">
    <property type="entry name" value="ABC1_TM_dom"/>
</dbReference>
<feature type="domain" description="ABC transmembrane type-1" evidence="13">
    <location>
        <begin position="643"/>
        <end position="836"/>
    </location>
</feature>
<evidence type="ECO:0000256" key="8">
    <source>
        <dbReference type="ARBA" id="ARBA00022989"/>
    </source>
</evidence>
<feature type="transmembrane region" description="Helical" evidence="11">
    <location>
        <begin position="644"/>
        <end position="665"/>
    </location>
</feature>
<dbReference type="Gene3D" id="3.40.50.300">
    <property type="entry name" value="P-loop containing nucleotide triphosphate hydrolases"/>
    <property type="match status" value="2"/>
</dbReference>
<keyword evidence="7" id="KW-0067">ATP-binding</keyword>
<comment type="subcellular location">
    <subcellularLocation>
        <location evidence="1">Cell membrane</location>
        <topology evidence="1">Multi-pass membrane protein</topology>
    </subcellularLocation>
</comment>
<dbReference type="GO" id="GO:0016887">
    <property type="term" value="F:ATP hydrolysis activity"/>
    <property type="evidence" value="ECO:0007669"/>
    <property type="project" value="InterPro"/>
</dbReference>
<name>A0A0C3CEK0_PILCF</name>
<dbReference type="CDD" id="cd03249">
    <property type="entry name" value="ABC_MTABC3_MDL1_MDL2"/>
    <property type="match status" value="1"/>
</dbReference>
<proteinExistence type="inferred from homology"/>
<keyword evidence="4 11" id="KW-0812">Transmembrane</keyword>
<evidence type="ECO:0000256" key="3">
    <source>
        <dbReference type="ARBA" id="ARBA00022448"/>
    </source>
</evidence>
<dbReference type="STRING" id="765440.A0A0C3CEK0"/>
<dbReference type="InterPro" id="IPR027417">
    <property type="entry name" value="P-loop_NTPase"/>
</dbReference>
<dbReference type="SUPFAM" id="SSF90123">
    <property type="entry name" value="ABC transporter transmembrane region"/>
    <property type="match status" value="2"/>
</dbReference>
<feature type="domain" description="ABC transporter" evidence="12">
    <location>
        <begin position="277"/>
        <end position="531"/>
    </location>
</feature>
<organism evidence="14 15">
    <name type="scientific">Piloderma croceum (strain F 1598)</name>
    <dbReference type="NCBI Taxonomy" id="765440"/>
    <lineage>
        <taxon>Eukaryota</taxon>
        <taxon>Fungi</taxon>
        <taxon>Dikarya</taxon>
        <taxon>Basidiomycota</taxon>
        <taxon>Agaricomycotina</taxon>
        <taxon>Agaricomycetes</taxon>
        <taxon>Agaricomycetidae</taxon>
        <taxon>Atheliales</taxon>
        <taxon>Atheliaceae</taxon>
        <taxon>Piloderma</taxon>
    </lineage>
</organism>
<dbReference type="InterPro" id="IPR003593">
    <property type="entry name" value="AAA+_ATPase"/>
</dbReference>
<reference evidence="15" key="2">
    <citation type="submission" date="2015-01" db="EMBL/GenBank/DDBJ databases">
        <title>Evolutionary Origins and Diversification of the Mycorrhizal Mutualists.</title>
        <authorList>
            <consortium name="DOE Joint Genome Institute"/>
            <consortium name="Mycorrhizal Genomics Consortium"/>
            <person name="Kohler A."/>
            <person name="Kuo A."/>
            <person name="Nagy L.G."/>
            <person name="Floudas D."/>
            <person name="Copeland A."/>
            <person name="Barry K.W."/>
            <person name="Cichocki N."/>
            <person name="Veneault-Fourrey C."/>
            <person name="LaButti K."/>
            <person name="Lindquist E.A."/>
            <person name="Lipzen A."/>
            <person name="Lundell T."/>
            <person name="Morin E."/>
            <person name="Murat C."/>
            <person name="Riley R."/>
            <person name="Ohm R."/>
            <person name="Sun H."/>
            <person name="Tunlid A."/>
            <person name="Henrissat B."/>
            <person name="Grigoriev I.V."/>
            <person name="Hibbett D.S."/>
            <person name="Martin F."/>
        </authorList>
    </citation>
    <scope>NUCLEOTIDE SEQUENCE [LARGE SCALE GENOMIC DNA]</scope>
    <source>
        <strain evidence="15">F 1598</strain>
    </source>
</reference>
<keyword evidence="6" id="KW-0547">Nucleotide-binding</keyword>
<dbReference type="OrthoDB" id="6500128at2759"/>
<dbReference type="PROSITE" id="PS50893">
    <property type="entry name" value="ABC_TRANSPORTER_2"/>
    <property type="match status" value="1"/>
</dbReference>
<dbReference type="InterPro" id="IPR039421">
    <property type="entry name" value="Type_1_exporter"/>
</dbReference>
<evidence type="ECO:0000256" key="5">
    <source>
        <dbReference type="ARBA" id="ARBA00022737"/>
    </source>
</evidence>
<keyword evidence="9 11" id="KW-0472">Membrane</keyword>
<evidence type="ECO:0000313" key="14">
    <source>
        <dbReference type="EMBL" id="KIM88142.1"/>
    </source>
</evidence>
<dbReference type="Proteomes" id="UP000054166">
    <property type="component" value="Unassembled WGS sequence"/>
</dbReference>
<dbReference type="Gene3D" id="1.20.1560.10">
    <property type="entry name" value="ABC transporter type 1, transmembrane domain"/>
    <property type="match status" value="2"/>
</dbReference>
<dbReference type="InterPro" id="IPR003439">
    <property type="entry name" value="ABC_transporter-like_ATP-bd"/>
</dbReference>
<feature type="transmembrane region" description="Helical" evidence="11">
    <location>
        <begin position="715"/>
        <end position="740"/>
    </location>
</feature>
<dbReference type="InterPro" id="IPR036640">
    <property type="entry name" value="ABC1_TM_sf"/>
</dbReference>
<keyword evidence="10" id="KW-0325">Glycoprotein</keyword>
<dbReference type="GO" id="GO:0005886">
    <property type="term" value="C:plasma membrane"/>
    <property type="evidence" value="ECO:0007669"/>
    <property type="project" value="UniProtKB-SubCell"/>
</dbReference>
<gene>
    <name evidence="14" type="ORF">PILCRDRAFT_85436</name>
</gene>
<dbReference type="SUPFAM" id="SSF52540">
    <property type="entry name" value="P-loop containing nucleoside triphosphate hydrolases"/>
    <property type="match status" value="2"/>
</dbReference>
<evidence type="ECO:0000256" key="1">
    <source>
        <dbReference type="ARBA" id="ARBA00004651"/>
    </source>
</evidence>
<dbReference type="GO" id="GO:0005743">
    <property type="term" value="C:mitochondrial inner membrane"/>
    <property type="evidence" value="ECO:0007669"/>
    <property type="project" value="TreeGrafter"/>
</dbReference>
<feature type="transmembrane region" description="Helical" evidence="11">
    <location>
        <begin position="746"/>
        <end position="767"/>
    </location>
</feature>
<dbReference type="InParanoid" id="A0A0C3CEK0"/>
<dbReference type="PANTHER" id="PTHR43394:SF1">
    <property type="entry name" value="ATP-BINDING CASSETTE SUB-FAMILY B MEMBER 10, MITOCHONDRIAL"/>
    <property type="match status" value="1"/>
</dbReference>
<keyword evidence="8 11" id="KW-1133">Transmembrane helix</keyword>
<evidence type="ECO:0000259" key="12">
    <source>
        <dbReference type="PROSITE" id="PS50893"/>
    </source>
</evidence>
<evidence type="ECO:0008006" key="16">
    <source>
        <dbReference type="Google" id="ProtNLM"/>
    </source>
</evidence>
<evidence type="ECO:0000256" key="10">
    <source>
        <dbReference type="ARBA" id="ARBA00023180"/>
    </source>
</evidence>
<reference evidence="14 15" key="1">
    <citation type="submission" date="2014-04" db="EMBL/GenBank/DDBJ databases">
        <authorList>
            <consortium name="DOE Joint Genome Institute"/>
            <person name="Kuo A."/>
            <person name="Tarkka M."/>
            <person name="Buscot F."/>
            <person name="Kohler A."/>
            <person name="Nagy L.G."/>
            <person name="Floudas D."/>
            <person name="Copeland A."/>
            <person name="Barry K.W."/>
            <person name="Cichocki N."/>
            <person name="Veneault-Fourrey C."/>
            <person name="LaButti K."/>
            <person name="Lindquist E.A."/>
            <person name="Lipzen A."/>
            <person name="Lundell T."/>
            <person name="Morin E."/>
            <person name="Murat C."/>
            <person name="Sun H."/>
            <person name="Tunlid A."/>
            <person name="Henrissat B."/>
            <person name="Grigoriev I.V."/>
            <person name="Hibbett D.S."/>
            <person name="Martin F."/>
            <person name="Nordberg H.P."/>
            <person name="Cantor M.N."/>
            <person name="Hua S.X."/>
        </authorList>
    </citation>
    <scope>NUCLEOTIDE SEQUENCE [LARGE SCALE GENOMIC DNA]</scope>
    <source>
        <strain evidence="14 15">F 1598</strain>
    </source>
</reference>
<evidence type="ECO:0000256" key="4">
    <source>
        <dbReference type="ARBA" id="ARBA00022692"/>
    </source>
</evidence>
<dbReference type="InterPro" id="IPR017871">
    <property type="entry name" value="ABC_transporter-like_CS"/>
</dbReference>
<dbReference type="HOGENOM" id="CLU_305041_0_0_1"/>
<dbReference type="GO" id="GO:0090374">
    <property type="term" value="P:oligopeptide export from mitochondrion"/>
    <property type="evidence" value="ECO:0007669"/>
    <property type="project" value="TreeGrafter"/>
</dbReference>
<comment type="similarity">
    <text evidence="2">Belongs to the ABC transporter superfamily. ABCB family. Multidrug resistance exporter (TC 3.A.1.201) subfamily.</text>
</comment>
<accession>A0A0C3CEK0</accession>
<evidence type="ECO:0000256" key="6">
    <source>
        <dbReference type="ARBA" id="ARBA00022741"/>
    </source>
</evidence>
<evidence type="ECO:0000259" key="13">
    <source>
        <dbReference type="PROSITE" id="PS50929"/>
    </source>
</evidence>
<dbReference type="AlphaFoldDB" id="A0A0C3CEK0"/>
<evidence type="ECO:0000256" key="7">
    <source>
        <dbReference type="ARBA" id="ARBA00022840"/>
    </source>
</evidence>
<keyword evidence="15" id="KW-1185">Reference proteome</keyword>
<evidence type="ECO:0000256" key="9">
    <source>
        <dbReference type="ARBA" id="ARBA00023136"/>
    </source>
</evidence>
<evidence type="ECO:0000256" key="2">
    <source>
        <dbReference type="ARBA" id="ARBA00007577"/>
    </source>
</evidence>
<dbReference type="FunFam" id="3.40.50.300:FF:000066">
    <property type="entry name" value="ABC transporter B family member 1"/>
    <property type="match status" value="1"/>
</dbReference>
<evidence type="ECO:0000313" key="15">
    <source>
        <dbReference type="Proteomes" id="UP000054166"/>
    </source>
</evidence>